<gene>
    <name evidence="8" type="ORF">VFDL14_21535</name>
</gene>
<keyword evidence="6 7" id="KW-0472">Membrane</keyword>
<keyword evidence="4 7" id="KW-0812">Transmembrane</keyword>
<evidence type="ECO:0000256" key="3">
    <source>
        <dbReference type="ARBA" id="ARBA00022475"/>
    </source>
</evidence>
<evidence type="ECO:0000256" key="2">
    <source>
        <dbReference type="ARBA" id="ARBA00022448"/>
    </source>
</evidence>
<evidence type="ECO:0000256" key="5">
    <source>
        <dbReference type="ARBA" id="ARBA00022989"/>
    </source>
</evidence>
<sequence length="446" mass="50495">MDKLTIKKTLSTVFSIALCIYISLLLGWEKANWSVMVVVVLAGSETYSHSLLKAKLRVLGTVIGSGVAVLLISLFSQQPLRFFCMFSLFLSGCIYMSTHHKSGHMWSTALIVTTLVTSVGHFDDITSFELVALRIQETLLGVVIYSLVNKVIFASNTERNFYSIADDVKKMVCWDDEPFYNKEKAINSGIYKLNELISHPIQGSYLLARERKYWHNMIAALKQYSTLRSMNRIEDEALIQDGKAVLLKAFSDPNRSHESLISWLIKSGLSNNSYGNYPCYDVPLKGRLIYVIQTLLIFITCILSWRYLDVPGGNLFPMIGVIYSVILVRNPVSGARLSIKTLSIFGLLFTLEYVFVLPALDSVYDLIVFYSINILFIMFIAHHWPSLVSIVMGCNFLFLLTKDALRSTPIYDITGPISVYLVSFIVLVVIYTWGRLFSDLDLKYTK</sequence>
<dbReference type="PANTHER" id="PTHR30509">
    <property type="entry name" value="P-HYDROXYBENZOIC ACID EFFLUX PUMP SUBUNIT-RELATED"/>
    <property type="match status" value="1"/>
</dbReference>
<keyword evidence="9" id="KW-1185">Reference proteome</keyword>
<feature type="transmembrane region" description="Helical" evidence="7">
    <location>
        <begin position="56"/>
        <end position="74"/>
    </location>
</feature>
<feature type="transmembrane region" description="Helical" evidence="7">
    <location>
        <begin position="342"/>
        <end position="360"/>
    </location>
</feature>
<dbReference type="AlphaFoldDB" id="A0A066UNT8"/>
<feature type="transmembrane region" description="Helical" evidence="7">
    <location>
        <begin position="410"/>
        <end position="433"/>
    </location>
</feature>
<organism evidence="8 9">
    <name type="scientific">Vibrio fortis</name>
    <dbReference type="NCBI Taxonomy" id="212667"/>
    <lineage>
        <taxon>Bacteria</taxon>
        <taxon>Pseudomonadati</taxon>
        <taxon>Pseudomonadota</taxon>
        <taxon>Gammaproteobacteria</taxon>
        <taxon>Vibrionales</taxon>
        <taxon>Vibrionaceae</taxon>
        <taxon>Vibrio</taxon>
    </lineage>
</organism>
<comment type="caution">
    <text evidence="8">The sequence shown here is derived from an EMBL/GenBank/DDBJ whole genome shotgun (WGS) entry which is preliminary data.</text>
</comment>
<evidence type="ECO:0000256" key="1">
    <source>
        <dbReference type="ARBA" id="ARBA00004651"/>
    </source>
</evidence>
<evidence type="ECO:0000256" key="6">
    <source>
        <dbReference type="ARBA" id="ARBA00023136"/>
    </source>
</evidence>
<dbReference type="PANTHER" id="PTHR30509:SF9">
    <property type="entry name" value="MULTIDRUG RESISTANCE PROTEIN MDTO"/>
    <property type="match status" value="1"/>
</dbReference>
<evidence type="ECO:0008006" key="10">
    <source>
        <dbReference type="Google" id="ProtNLM"/>
    </source>
</evidence>
<feature type="transmembrane region" description="Helical" evidence="7">
    <location>
        <begin position="288"/>
        <end position="308"/>
    </location>
</feature>
<proteinExistence type="predicted"/>
<dbReference type="STRING" id="212667.VFDL14_21535"/>
<evidence type="ECO:0000256" key="7">
    <source>
        <dbReference type="SAM" id="Phobius"/>
    </source>
</evidence>
<feature type="transmembrane region" description="Helical" evidence="7">
    <location>
        <begin position="9"/>
        <end position="27"/>
    </location>
</feature>
<keyword evidence="5 7" id="KW-1133">Transmembrane helix</keyword>
<accession>A0A066UNT8</accession>
<comment type="subcellular location">
    <subcellularLocation>
        <location evidence="1">Cell membrane</location>
        <topology evidence="1">Multi-pass membrane protein</topology>
    </subcellularLocation>
</comment>
<dbReference type="InterPro" id="IPR006726">
    <property type="entry name" value="PHBA_efflux_AaeB/fusaric-R"/>
</dbReference>
<feature type="transmembrane region" description="Helical" evidence="7">
    <location>
        <begin position="366"/>
        <end position="398"/>
    </location>
</feature>
<feature type="transmembrane region" description="Helical" evidence="7">
    <location>
        <begin position="80"/>
        <end position="98"/>
    </location>
</feature>
<name>A0A066UNT8_9VIBR</name>
<reference evidence="8 9" key="1">
    <citation type="submission" date="2014-02" db="EMBL/GenBank/DDBJ databases">
        <title>Vibrio fortis Dalian14 Genome Sequencing.</title>
        <authorList>
            <person name="Wang Y."/>
            <person name="Song L."/>
            <person name="Liu G."/>
            <person name="Ding J."/>
        </authorList>
    </citation>
    <scope>NUCLEOTIDE SEQUENCE [LARGE SCALE GENOMIC DNA]</scope>
    <source>
        <strain evidence="8 9">Dalian14</strain>
    </source>
</reference>
<evidence type="ECO:0000313" key="9">
    <source>
        <dbReference type="Proteomes" id="UP000027219"/>
    </source>
</evidence>
<feature type="transmembrane region" description="Helical" evidence="7">
    <location>
        <begin position="314"/>
        <end position="330"/>
    </location>
</feature>
<dbReference type="Pfam" id="PF04632">
    <property type="entry name" value="FUSC"/>
    <property type="match status" value="1"/>
</dbReference>
<protein>
    <recommendedName>
        <fullName evidence="10">FUSC family protein</fullName>
    </recommendedName>
</protein>
<keyword evidence="3" id="KW-1003">Cell membrane</keyword>
<dbReference type="OrthoDB" id="5750541at2"/>
<keyword evidence="2" id="KW-0813">Transport</keyword>
<dbReference type="RefSeq" id="WP_032552827.1">
    <property type="nucleotide sequence ID" value="NZ_JFFR01000027.1"/>
</dbReference>
<evidence type="ECO:0000256" key="4">
    <source>
        <dbReference type="ARBA" id="ARBA00022692"/>
    </source>
</evidence>
<dbReference type="EMBL" id="JFFR01000027">
    <property type="protein sequence ID" value="KDN27552.1"/>
    <property type="molecule type" value="Genomic_DNA"/>
</dbReference>
<evidence type="ECO:0000313" key="8">
    <source>
        <dbReference type="EMBL" id="KDN27552.1"/>
    </source>
</evidence>
<dbReference type="GO" id="GO:0022857">
    <property type="term" value="F:transmembrane transporter activity"/>
    <property type="evidence" value="ECO:0007669"/>
    <property type="project" value="InterPro"/>
</dbReference>
<dbReference type="GO" id="GO:0005886">
    <property type="term" value="C:plasma membrane"/>
    <property type="evidence" value="ECO:0007669"/>
    <property type="project" value="UniProtKB-SubCell"/>
</dbReference>
<dbReference type="Proteomes" id="UP000027219">
    <property type="component" value="Unassembled WGS sequence"/>
</dbReference>